<dbReference type="InterPro" id="IPR018668">
    <property type="entry name" value="DNA-binding_VF530-like"/>
</dbReference>
<evidence type="ECO:0000313" key="2">
    <source>
        <dbReference type="EMBL" id="MBT1443145.1"/>
    </source>
</evidence>
<feature type="compositionally biased region" description="Basic and acidic residues" evidence="1">
    <location>
        <begin position="121"/>
        <end position="181"/>
    </location>
</feature>
<name>A0ABS5UYH4_9GAMM</name>
<dbReference type="EMBL" id="JAHEPS010000001">
    <property type="protein sequence ID" value="MBT1443145.1"/>
    <property type="molecule type" value="Genomic_DNA"/>
</dbReference>
<comment type="caution">
    <text evidence="2">The sequence shown here is derived from an EMBL/GenBank/DDBJ whole genome shotgun (WGS) entry which is preliminary data.</text>
</comment>
<accession>A0ABS5UYH4</accession>
<keyword evidence="3" id="KW-1185">Reference proteome</keyword>
<feature type="compositionally biased region" description="Polar residues" evidence="1">
    <location>
        <begin position="99"/>
        <end position="116"/>
    </location>
</feature>
<dbReference type="Pfam" id="PF09905">
    <property type="entry name" value="VF530"/>
    <property type="match status" value="1"/>
</dbReference>
<reference evidence="2 3" key="1">
    <citation type="submission" date="2021-05" db="EMBL/GenBank/DDBJ databases">
        <title>Shewanella sp. JM162201.</title>
        <authorList>
            <person name="Xu S."/>
            <person name="Li A."/>
        </authorList>
    </citation>
    <scope>NUCLEOTIDE SEQUENCE [LARGE SCALE GENOMIC DNA]</scope>
    <source>
        <strain evidence="2 3">JM162201</strain>
    </source>
</reference>
<feature type="region of interest" description="Disordered" evidence="1">
    <location>
        <begin position="78"/>
        <end position="242"/>
    </location>
</feature>
<dbReference type="GO" id="GO:0003677">
    <property type="term" value="F:DNA binding"/>
    <property type="evidence" value="ECO:0007669"/>
    <property type="project" value="UniProtKB-KW"/>
</dbReference>
<evidence type="ECO:0000313" key="3">
    <source>
        <dbReference type="Proteomes" id="UP001195903"/>
    </source>
</evidence>
<dbReference type="Proteomes" id="UP001195903">
    <property type="component" value="Unassembled WGS sequence"/>
</dbReference>
<organism evidence="2 3">
    <name type="scientific">Shewanella jiangmenensis</name>
    <dbReference type="NCBI Taxonomy" id="2837387"/>
    <lineage>
        <taxon>Bacteria</taxon>
        <taxon>Pseudomonadati</taxon>
        <taxon>Pseudomonadota</taxon>
        <taxon>Gammaproteobacteria</taxon>
        <taxon>Alteromonadales</taxon>
        <taxon>Shewanellaceae</taxon>
        <taxon>Shewanella</taxon>
    </lineage>
</organism>
<dbReference type="InterPro" id="IPR036361">
    <property type="entry name" value="SAP_dom_sf"/>
</dbReference>
<feature type="compositionally biased region" description="Basic and acidic residues" evidence="1">
    <location>
        <begin position="207"/>
        <end position="226"/>
    </location>
</feature>
<protein>
    <submittedName>
        <fullName evidence="2">VF530 family DNA-binding protein</fullName>
    </submittedName>
</protein>
<keyword evidence="2" id="KW-0238">DNA-binding</keyword>
<proteinExistence type="predicted"/>
<dbReference type="RefSeq" id="WP_214505343.1">
    <property type="nucleotide sequence ID" value="NZ_JAHEPS010000001.1"/>
</dbReference>
<evidence type="ECO:0000256" key="1">
    <source>
        <dbReference type="SAM" id="MobiDB-lite"/>
    </source>
</evidence>
<feature type="compositionally biased region" description="Basic and acidic residues" evidence="1">
    <location>
        <begin position="78"/>
        <end position="97"/>
    </location>
</feature>
<sequence length="242" mass="27318">MSSQPNNPLHGLTLKAMLEHLVDTLGWPVLADKIRIRCFAVDPSLDSSLKFLRRTSWARTKLELLYLTEQGFSVPELKDKADKADKRDERVSKDRKSPQTRTDTGNANRSGNTNRGGNVWRSEKTDDKRHEGAAEKRSDKKCNKRGDWPSDKHSEHASEKRANRPSDRPSDRRNDRASDKRGSKHPASAPHQSREPARLKGQTLTLKKPEDRNINTVKADKADRADNSANANIWGKPKGEAE</sequence>
<dbReference type="Gene3D" id="1.10.720.30">
    <property type="entry name" value="SAP domain"/>
    <property type="match status" value="1"/>
</dbReference>
<gene>
    <name evidence="2" type="ORF">KJI95_01195</name>
</gene>